<keyword evidence="4" id="KW-1185">Reference proteome</keyword>
<name>A0A8R1XVY6_ONCVO</name>
<proteinExistence type="predicted"/>
<accession>A0A8R1XVY6</accession>
<evidence type="ECO:0000313" key="3">
    <source>
        <dbReference type="EnsemblMetazoa" id="OVOC4818.1"/>
    </source>
</evidence>
<keyword evidence="2" id="KW-0732">Signal</keyword>
<reference evidence="4" key="1">
    <citation type="submission" date="2013-10" db="EMBL/GenBank/DDBJ databases">
        <title>Genome sequencing of Onchocerca volvulus.</title>
        <authorList>
            <person name="Cotton J."/>
            <person name="Tsai J."/>
            <person name="Stanley E."/>
            <person name="Tracey A."/>
            <person name="Holroyd N."/>
            <person name="Lustigman S."/>
            <person name="Berriman M."/>
        </authorList>
    </citation>
    <scope>NUCLEOTIDE SEQUENCE</scope>
</reference>
<evidence type="ECO:0000256" key="1">
    <source>
        <dbReference type="SAM" id="MobiDB-lite"/>
    </source>
</evidence>
<dbReference type="AlphaFoldDB" id="A0A8R1XVY6"/>
<dbReference type="EMBL" id="CMVM020000144">
    <property type="status" value="NOT_ANNOTATED_CDS"/>
    <property type="molecule type" value="Genomic_DNA"/>
</dbReference>
<feature type="region of interest" description="Disordered" evidence="1">
    <location>
        <begin position="31"/>
        <end position="52"/>
    </location>
</feature>
<dbReference type="EnsemblMetazoa" id="OVOC4818.1">
    <property type="protein sequence ID" value="OVOC4818.1"/>
    <property type="gene ID" value="WBGene00241627"/>
</dbReference>
<evidence type="ECO:0000256" key="2">
    <source>
        <dbReference type="SAM" id="SignalP"/>
    </source>
</evidence>
<dbReference type="Proteomes" id="UP000024404">
    <property type="component" value="Unassembled WGS sequence"/>
</dbReference>
<feature type="chain" id="PRO_5035864958" description="Secreted protein" evidence="2">
    <location>
        <begin position="29"/>
        <end position="75"/>
    </location>
</feature>
<evidence type="ECO:0008006" key="5">
    <source>
        <dbReference type="Google" id="ProtNLM"/>
    </source>
</evidence>
<evidence type="ECO:0000313" key="4">
    <source>
        <dbReference type="Proteomes" id="UP000024404"/>
    </source>
</evidence>
<sequence>MIHINPPITAILCVVLTFCFETTRRTRAESAQHSYWPSEKLQNENEKKETRKASVIPNWTDFNFDIATQKDQIAM</sequence>
<feature type="signal peptide" evidence="2">
    <location>
        <begin position="1"/>
        <end position="28"/>
    </location>
</feature>
<feature type="compositionally biased region" description="Basic and acidic residues" evidence="1">
    <location>
        <begin position="41"/>
        <end position="52"/>
    </location>
</feature>
<reference evidence="3" key="2">
    <citation type="submission" date="2022-06" db="UniProtKB">
        <authorList>
            <consortium name="EnsemblMetazoa"/>
        </authorList>
    </citation>
    <scope>IDENTIFICATION</scope>
</reference>
<organism evidence="3 4">
    <name type="scientific">Onchocerca volvulus</name>
    <dbReference type="NCBI Taxonomy" id="6282"/>
    <lineage>
        <taxon>Eukaryota</taxon>
        <taxon>Metazoa</taxon>
        <taxon>Ecdysozoa</taxon>
        <taxon>Nematoda</taxon>
        <taxon>Chromadorea</taxon>
        <taxon>Rhabditida</taxon>
        <taxon>Spirurina</taxon>
        <taxon>Spiruromorpha</taxon>
        <taxon>Filarioidea</taxon>
        <taxon>Onchocercidae</taxon>
        <taxon>Onchocerca</taxon>
    </lineage>
</organism>
<protein>
    <recommendedName>
        <fullName evidence="5">Secreted protein</fullName>
    </recommendedName>
</protein>